<reference evidence="1 2" key="1">
    <citation type="submission" date="2024-06" db="EMBL/GenBank/DDBJ databases">
        <title>Genomic Encyclopedia of Type Strains, Phase IV (KMG-IV): sequencing the most valuable type-strain genomes for metagenomic binning, comparative biology and taxonomic classification.</title>
        <authorList>
            <person name="Goeker M."/>
        </authorList>
    </citation>
    <scope>NUCLEOTIDE SEQUENCE [LARGE SCALE GENOMIC DNA]</scope>
    <source>
        <strain evidence="1 2">DSM 100124</strain>
    </source>
</reference>
<dbReference type="Proteomes" id="UP001549097">
    <property type="component" value="Unassembled WGS sequence"/>
</dbReference>
<evidence type="ECO:0000313" key="1">
    <source>
        <dbReference type="EMBL" id="MET3730106.1"/>
    </source>
</evidence>
<sequence>MLWAPDENDTILYSTKKAPGPMEIIPLLHGDWFIADIDKHHF</sequence>
<keyword evidence="2" id="KW-1185">Reference proteome</keyword>
<gene>
    <name evidence="1" type="ORF">ABID52_003723</name>
</gene>
<comment type="caution">
    <text evidence="1">The sequence shown here is derived from an EMBL/GenBank/DDBJ whole genome shotgun (WGS) entry which is preliminary data.</text>
</comment>
<protein>
    <submittedName>
        <fullName evidence="1">Uncharacterized protein</fullName>
    </submittedName>
</protein>
<dbReference type="EMBL" id="JBEPMP010000002">
    <property type="protein sequence ID" value="MET3730106.1"/>
    <property type="molecule type" value="Genomic_DNA"/>
</dbReference>
<proteinExistence type="predicted"/>
<name>A0ABV2LNE9_9BACL</name>
<accession>A0ABV2LNE9</accession>
<evidence type="ECO:0000313" key="2">
    <source>
        <dbReference type="Proteomes" id="UP001549097"/>
    </source>
</evidence>
<organism evidence="1 2">
    <name type="scientific">Fictibacillus halophilus</name>
    <dbReference type="NCBI Taxonomy" id="1610490"/>
    <lineage>
        <taxon>Bacteria</taxon>
        <taxon>Bacillati</taxon>
        <taxon>Bacillota</taxon>
        <taxon>Bacilli</taxon>
        <taxon>Bacillales</taxon>
        <taxon>Fictibacillaceae</taxon>
        <taxon>Fictibacillus</taxon>
    </lineage>
</organism>